<dbReference type="InterPro" id="IPR035482">
    <property type="entry name" value="SIS_PGI_2"/>
</dbReference>
<keyword evidence="2 6" id="KW-0312">Gluconeogenesis</keyword>
<dbReference type="GO" id="GO:0004347">
    <property type="term" value="F:glucose-6-phosphate isomerase activity"/>
    <property type="evidence" value="ECO:0007669"/>
    <property type="project" value="UniProtKB-EC"/>
</dbReference>
<evidence type="ECO:0000256" key="5">
    <source>
        <dbReference type="ARBA" id="ARBA00024178"/>
    </source>
</evidence>
<evidence type="ECO:0000313" key="8">
    <source>
        <dbReference type="Proteomes" id="UP000053780"/>
    </source>
</evidence>
<dbReference type="VEuPathDB" id="MicrosporidiaDB:NAPIS_ORF00563"/>
<dbReference type="GO" id="GO:0006094">
    <property type="term" value="P:gluconeogenesis"/>
    <property type="evidence" value="ECO:0007669"/>
    <property type="project" value="UniProtKB-KW"/>
</dbReference>
<dbReference type="GO" id="GO:0005829">
    <property type="term" value="C:cytosol"/>
    <property type="evidence" value="ECO:0007669"/>
    <property type="project" value="TreeGrafter"/>
</dbReference>
<dbReference type="GO" id="GO:0006096">
    <property type="term" value="P:glycolytic process"/>
    <property type="evidence" value="ECO:0007669"/>
    <property type="project" value="UniProtKB-UniPathway"/>
</dbReference>
<evidence type="ECO:0000256" key="3">
    <source>
        <dbReference type="ARBA" id="ARBA00023152"/>
    </source>
</evidence>
<accession>T0LBZ8</accession>
<dbReference type="PRINTS" id="PR00662">
    <property type="entry name" value="G6PISOMERASE"/>
</dbReference>
<dbReference type="GO" id="GO:0048029">
    <property type="term" value="F:monosaccharide binding"/>
    <property type="evidence" value="ECO:0007669"/>
    <property type="project" value="TreeGrafter"/>
</dbReference>
<dbReference type="PROSITE" id="PS00174">
    <property type="entry name" value="P_GLUCOSE_ISOMERASE_2"/>
    <property type="match status" value="1"/>
</dbReference>
<dbReference type="HOGENOM" id="CLU_017947_2_1_1"/>
<dbReference type="AlphaFoldDB" id="T0LBZ8"/>
<evidence type="ECO:0000313" key="7">
    <source>
        <dbReference type="EMBL" id="EQB61863.1"/>
    </source>
</evidence>
<dbReference type="Proteomes" id="UP000053780">
    <property type="component" value="Unassembled WGS sequence"/>
</dbReference>
<gene>
    <name evidence="7" type="ORF">NAPIS_ORF00563</name>
</gene>
<evidence type="ECO:0000256" key="1">
    <source>
        <dbReference type="ARBA" id="ARBA00011952"/>
    </source>
</evidence>
<keyword evidence="3 6" id="KW-0324">Glycolysis</keyword>
<dbReference type="EC" id="5.3.1.9" evidence="1 6"/>
<evidence type="ECO:0000256" key="4">
    <source>
        <dbReference type="ARBA" id="ARBA00023235"/>
    </source>
</evidence>
<dbReference type="InterPro" id="IPR046348">
    <property type="entry name" value="SIS_dom_sf"/>
</dbReference>
<sequence>MMNTTIIHAIVELFYSNNNYNNKCIVTYDQYLEKMYLYLQQAEMESNGKYSKTMQTGMIIWGGTGTDVQHSFFQLLHQGTREILTEFLFHFKSLHDEKEHQNMLLSNCFAQSMALMEGKKSQYEKDNFVGNKPSITIGYSKLCPITLGALLAHYEHKIFVQGIYWQINSFDQFGVTLGKNIATNLLKSFNDKNVDEFDSSTKNLLKKVWEVNK</sequence>
<reference evidence="7 8" key="1">
    <citation type="journal article" date="2013" name="BMC Genomics">
        <title>Genome sequencing and comparative genomics of honey bee microsporidia, Nosema apis reveal novel insights into host-parasite interactions.</title>
        <authorList>
            <person name="Chen Yp."/>
            <person name="Pettis J.S."/>
            <person name="Zhao Y."/>
            <person name="Liu X."/>
            <person name="Tallon L.J."/>
            <person name="Sadzewicz L.D."/>
            <person name="Li R."/>
            <person name="Zheng H."/>
            <person name="Huang S."/>
            <person name="Zhang X."/>
            <person name="Hamilton M.C."/>
            <person name="Pernal S.F."/>
            <person name="Melathopoulos A.P."/>
            <person name="Yan X."/>
            <person name="Evans J.D."/>
        </authorList>
    </citation>
    <scope>NUCLEOTIDE SEQUENCE [LARGE SCALE GENOMIC DNA]</scope>
    <source>
        <strain evidence="7 8">BRL 01</strain>
    </source>
</reference>
<comment type="similarity">
    <text evidence="6">Belongs to the GPI family.</text>
</comment>
<dbReference type="InterPro" id="IPR023096">
    <property type="entry name" value="G6P_Isomerase_C"/>
</dbReference>
<dbReference type="Gene3D" id="3.40.50.10490">
    <property type="entry name" value="Glucose-6-phosphate isomerase like protein, domain 1"/>
    <property type="match status" value="1"/>
</dbReference>
<dbReference type="EMBL" id="KE647073">
    <property type="protein sequence ID" value="EQB61863.1"/>
    <property type="molecule type" value="Genomic_DNA"/>
</dbReference>
<keyword evidence="4 6" id="KW-0413">Isomerase</keyword>
<dbReference type="Gene3D" id="1.10.1390.10">
    <property type="match status" value="1"/>
</dbReference>
<dbReference type="InterPro" id="IPR018189">
    <property type="entry name" value="Phosphoglucose_isomerase_CS"/>
</dbReference>
<comment type="pathway">
    <text evidence="6">Carbohydrate degradation; glycolysis; D-glyceraldehyde 3-phosphate and glycerone phosphate from D-glucose: step 2/4.</text>
</comment>
<organism evidence="7 8">
    <name type="scientific">Vairimorpha apis BRL 01</name>
    <dbReference type="NCBI Taxonomy" id="1037528"/>
    <lineage>
        <taxon>Eukaryota</taxon>
        <taxon>Fungi</taxon>
        <taxon>Fungi incertae sedis</taxon>
        <taxon>Microsporidia</taxon>
        <taxon>Nosematidae</taxon>
        <taxon>Vairimorpha</taxon>
    </lineage>
</organism>
<dbReference type="SUPFAM" id="SSF53697">
    <property type="entry name" value="SIS domain"/>
    <property type="match status" value="1"/>
</dbReference>
<dbReference type="CDD" id="cd05016">
    <property type="entry name" value="SIS_PGI_2"/>
    <property type="match status" value="1"/>
</dbReference>
<protein>
    <recommendedName>
        <fullName evidence="1 6">Glucose-6-phosphate isomerase</fullName>
        <ecNumber evidence="1 6">5.3.1.9</ecNumber>
    </recommendedName>
</protein>
<dbReference type="PANTHER" id="PTHR11469:SF1">
    <property type="entry name" value="GLUCOSE-6-PHOSPHATE ISOMERASE"/>
    <property type="match status" value="1"/>
</dbReference>
<comment type="function">
    <text evidence="5">In the cytoplasm, catalyzes the conversion of glucose-6-phosphate to fructose-6-phosphate, the second step in glycolysis, and the reverse reaction during gluconeogenesis.</text>
</comment>
<dbReference type="Pfam" id="PF00342">
    <property type="entry name" value="PGI"/>
    <property type="match status" value="1"/>
</dbReference>
<dbReference type="PROSITE" id="PS51463">
    <property type="entry name" value="P_GLUCOSE_ISOMERASE_3"/>
    <property type="match status" value="1"/>
</dbReference>
<evidence type="ECO:0000256" key="2">
    <source>
        <dbReference type="ARBA" id="ARBA00022432"/>
    </source>
</evidence>
<dbReference type="PANTHER" id="PTHR11469">
    <property type="entry name" value="GLUCOSE-6-PHOSPHATE ISOMERASE"/>
    <property type="match status" value="1"/>
</dbReference>
<dbReference type="GO" id="GO:0051156">
    <property type="term" value="P:glucose 6-phosphate metabolic process"/>
    <property type="evidence" value="ECO:0007669"/>
    <property type="project" value="TreeGrafter"/>
</dbReference>
<evidence type="ECO:0000256" key="6">
    <source>
        <dbReference type="RuleBase" id="RU000612"/>
    </source>
</evidence>
<dbReference type="UniPathway" id="UPA00109">
    <property type="reaction ID" value="UER00181"/>
</dbReference>
<keyword evidence="8" id="KW-1185">Reference proteome</keyword>
<dbReference type="OrthoDB" id="5831190at2759"/>
<dbReference type="GO" id="GO:0097367">
    <property type="term" value="F:carbohydrate derivative binding"/>
    <property type="evidence" value="ECO:0007669"/>
    <property type="project" value="InterPro"/>
</dbReference>
<name>T0LBZ8_9MICR</name>
<dbReference type="InterPro" id="IPR001672">
    <property type="entry name" value="G6P_Isomerase"/>
</dbReference>
<proteinExistence type="inferred from homology"/>
<comment type="catalytic activity">
    <reaction evidence="6">
        <text>alpha-D-glucose 6-phosphate = beta-D-fructose 6-phosphate</text>
        <dbReference type="Rhea" id="RHEA:11816"/>
        <dbReference type="ChEBI" id="CHEBI:57634"/>
        <dbReference type="ChEBI" id="CHEBI:58225"/>
        <dbReference type="EC" id="5.3.1.9"/>
    </reaction>
</comment>